<evidence type="ECO:0000313" key="1">
    <source>
        <dbReference type="EMBL" id="JAP88879.1"/>
    </source>
</evidence>
<reference evidence="1" key="1">
    <citation type="submission" date="2015-07" db="EMBL/GenBank/DDBJ databases">
        <title>Adaptation to a free-living lifestyle via gene acquisitions in the diplomonad Trepomonas sp. PC1.</title>
        <authorList>
            <person name="Xu F."/>
            <person name="Jerlstrom-Hultqvist J."/>
            <person name="Kolisko M."/>
            <person name="Simpson A.G.B."/>
            <person name="Roger A.J."/>
            <person name="Svard S.G."/>
            <person name="Andersson J.O."/>
        </authorList>
    </citation>
    <scope>NUCLEOTIDE SEQUENCE</scope>
    <source>
        <strain evidence="1">PC1</strain>
    </source>
</reference>
<dbReference type="AlphaFoldDB" id="A0A146JZT8"/>
<gene>
    <name evidence="1" type="ORF">TPC1_31626</name>
</gene>
<dbReference type="EMBL" id="GDID01007727">
    <property type="protein sequence ID" value="JAP88879.1"/>
    <property type="molecule type" value="Transcribed_RNA"/>
</dbReference>
<protein>
    <submittedName>
        <fullName evidence="1">Uncharacterized protein</fullName>
    </submittedName>
</protein>
<organism evidence="1">
    <name type="scientific">Trepomonas sp. PC1</name>
    <dbReference type="NCBI Taxonomy" id="1076344"/>
    <lineage>
        <taxon>Eukaryota</taxon>
        <taxon>Metamonada</taxon>
        <taxon>Diplomonadida</taxon>
        <taxon>Hexamitidae</taxon>
        <taxon>Hexamitinae</taxon>
        <taxon>Trepomonas</taxon>
    </lineage>
</organism>
<name>A0A146JZT8_9EUKA</name>
<sequence>QHMGCGVTKSNDEQKEEINQIVTRVAVQNYQYAPNQINTFTSVQITQNINTTLKNPEQDTIKNVVQTDEKRLVELFQQRIQNLEYQYSTNDLDERQLKLTLVSLVSPCLCNSTNTYGVFELIEYVRYQLSLHKCKVDLTWNCRSMRDVLNLLSFLLEAYQKNQTAFYVHLNRTMKLNLKLCHFKEDIKTKLHRLMELTSAEREFLTMRIKSELTNCYGLTNVDQIYDVVLQNKRFQNEILLKQARMRRKNFFVEAEFLQASQTMFKEKCVYGKETLWGMHEMRKQVQEIVSNTVSASLDEQWRIVKYLRQSIKHDDFDTIMKQWLTL</sequence>
<feature type="non-terminal residue" evidence="1">
    <location>
        <position position="1"/>
    </location>
</feature>
<proteinExistence type="predicted"/>
<accession>A0A146JZT8</accession>